<dbReference type="Pfam" id="PF04221">
    <property type="entry name" value="RelB"/>
    <property type="match status" value="1"/>
</dbReference>
<reference evidence="1 2" key="1">
    <citation type="submission" date="2015-10" db="EMBL/GenBank/DDBJ databases">
        <title>Metagenome-Assembled Genomes uncover a global brackish microbiome.</title>
        <authorList>
            <person name="Hugerth L.W."/>
            <person name="Larsson J."/>
            <person name="Alneberg J."/>
            <person name="Lindh M.V."/>
            <person name="Legrand C."/>
            <person name="Pinhassi J."/>
            <person name="Andersson A.F."/>
        </authorList>
    </citation>
    <scope>NUCLEOTIDE SEQUENCE [LARGE SCALE GENOMIC DNA]</scope>
    <source>
        <strain evidence="1">BACL18 MAG-120507-bin52</strain>
    </source>
</reference>
<evidence type="ECO:0000313" key="1">
    <source>
        <dbReference type="EMBL" id="KRO58863.1"/>
    </source>
</evidence>
<sequence length="82" mass="9068">MTTATKSLQIRLPAELRDEADSVLSSMGIDLPTAVRLYLKKIVQTRSIPFSVEAGHVEPIAVDSKTQARMDSVARSWAAKRR</sequence>
<comment type="caution">
    <text evidence="1">The sequence shown here is derived from an EMBL/GenBank/DDBJ whole genome shotgun (WGS) entry which is preliminary data.</text>
</comment>
<proteinExistence type="predicted"/>
<dbReference type="Proteomes" id="UP000051269">
    <property type="component" value="Unassembled WGS sequence"/>
</dbReference>
<dbReference type="GO" id="GO:0006355">
    <property type="term" value="P:regulation of DNA-templated transcription"/>
    <property type="evidence" value="ECO:0007669"/>
    <property type="project" value="InterPro"/>
</dbReference>
<name>A0A0R2R8B7_9BACT</name>
<dbReference type="AlphaFoldDB" id="A0A0R2R8B7"/>
<dbReference type="InterPro" id="IPR007337">
    <property type="entry name" value="RelB/DinJ"/>
</dbReference>
<gene>
    <name evidence="1" type="ORF">ABR82_03485</name>
</gene>
<dbReference type="Gene3D" id="1.10.1220.10">
    <property type="entry name" value="Met repressor-like"/>
    <property type="match status" value="1"/>
</dbReference>
<accession>A0A0R2R8B7</accession>
<evidence type="ECO:0000313" key="2">
    <source>
        <dbReference type="Proteomes" id="UP000051269"/>
    </source>
</evidence>
<protein>
    <submittedName>
        <fullName evidence="1">Uncharacterized protein</fullName>
    </submittedName>
</protein>
<dbReference type="InterPro" id="IPR013321">
    <property type="entry name" value="Arc_rbn_hlx_hlx"/>
</dbReference>
<dbReference type="EMBL" id="LIBO01000407">
    <property type="protein sequence ID" value="KRO58863.1"/>
    <property type="molecule type" value="Genomic_DNA"/>
</dbReference>
<organism evidence="1 2">
    <name type="scientific">Verrucomicrobia subdivision 6 bacterium BACL9 MAG-120507-bin52</name>
    <dbReference type="NCBI Taxonomy" id="1655590"/>
    <lineage>
        <taxon>Bacteria</taxon>
        <taxon>Pseudomonadati</taxon>
        <taxon>Verrucomicrobiota</taxon>
        <taxon>Verrucomicrobiia</taxon>
        <taxon>Verrucomicrobiales</taxon>
        <taxon>Verrucomicrobia subdivision 6</taxon>
    </lineage>
</organism>
<dbReference type="NCBIfam" id="TIGR02384">
    <property type="entry name" value="RelB_DinJ"/>
    <property type="match status" value="1"/>
</dbReference>